<evidence type="ECO:0000256" key="9">
    <source>
        <dbReference type="ARBA" id="ARBA00035284"/>
    </source>
</evidence>
<keyword evidence="8" id="KW-0458">Lysosome</keyword>
<comment type="subcellular location">
    <subcellularLocation>
        <location evidence="2">Cytoplasm</location>
        <location evidence="2">Perinuclear region</location>
    </subcellularLocation>
    <subcellularLocation>
        <location evidence="1">Lysosome membrane</location>
        <topology evidence="1">Multi-pass membrane protein</topology>
    </subcellularLocation>
</comment>
<evidence type="ECO:0000313" key="15">
    <source>
        <dbReference type="Proteomes" id="UP001353858"/>
    </source>
</evidence>
<protein>
    <recommendedName>
        <fullName evidence="9">Membrane protein BRI3</fullName>
    </recommendedName>
    <alternativeName>
        <fullName evidence="10">Brain protein I3</fullName>
    </alternativeName>
</protein>
<keyword evidence="15" id="KW-1185">Reference proteome</keyword>
<dbReference type="GO" id="GO:0005765">
    <property type="term" value="C:lysosomal membrane"/>
    <property type="evidence" value="ECO:0007669"/>
    <property type="project" value="UniProtKB-SubCell"/>
</dbReference>
<reference evidence="15" key="1">
    <citation type="submission" date="2023-01" db="EMBL/GenBank/DDBJ databases">
        <title>Key to firefly adult light organ development and bioluminescence: homeobox transcription factors regulate luciferase expression and transportation to peroxisome.</title>
        <authorList>
            <person name="Fu X."/>
        </authorList>
    </citation>
    <scope>NUCLEOTIDE SEQUENCE [LARGE SCALE GENOMIC DNA]</scope>
</reference>
<evidence type="ECO:0000256" key="7">
    <source>
        <dbReference type="ARBA" id="ARBA00023136"/>
    </source>
</evidence>
<evidence type="ECO:0000256" key="6">
    <source>
        <dbReference type="ARBA" id="ARBA00022989"/>
    </source>
</evidence>
<keyword evidence="4" id="KW-0963">Cytoplasm</keyword>
<dbReference type="GO" id="GO:0048471">
    <property type="term" value="C:perinuclear region of cytoplasm"/>
    <property type="evidence" value="ECO:0007669"/>
    <property type="project" value="UniProtKB-SubCell"/>
</dbReference>
<keyword evidence="6 13" id="KW-1133">Transmembrane helix</keyword>
<dbReference type="InterPro" id="IPR019317">
    <property type="entry name" value="BRI3"/>
</dbReference>
<evidence type="ECO:0000256" key="8">
    <source>
        <dbReference type="ARBA" id="ARBA00023228"/>
    </source>
</evidence>
<evidence type="ECO:0000256" key="10">
    <source>
        <dbReference type="ARBA" id="ARBA00035449"/>
    </source>
</evidence>
<evidence type="ECO:0000256" key="3">
    <source>
        <dbReference type="ARBA" id="ARBA00008090"/>
    </source>
</evidence>
<dbReference type="PANTHER" id="PTHR13551:SF1">
    <property type="entry name" value="MEMBRANE PROTEIN BRI3"/>
    <property type="match status" value="1"/>
</dbReference>
<organism evidence="14 15">
    <name type="scientific">Aquatica leii</name>
    <dbReference type="NCBI Taxonomy" id="1421715"/>
    <lineage>
        <taxon>Eukaryota</taxon>
        <taxon>Metazoa</taxon>
        <taxon>Ecdysozoa</taxon>
        <taxon>Arthropoda</taxon>
        <taxon>Hexapoda</taxon>
        <taxon>Insecta</taxon>
        <taxon>Pterygota</taxon>
        <taxon>Neoptera</taxon>
        <taxon>Endopterygota</taxon>
        <taxon>Coleoptera</taxon>
        <taxon>Polyphaga</taxon>
        <taxon>Elateriformia</taxon>
        <taxon>Elateroidea</taxon>
        <taxon>Lampyridae</taxon>
        <taxon>Luciolinae</taxon>
        <taxon>Aquatica</taxon>
    </lineage>
</organism>
<keyword evidence="5 13" id="KW-0812">Transmembrane</keyword>
<keyword evidence="7 13" id="KW-0472">Membrane</keyword>
<comment type="subunit">
    <text evidence="11">Interacts with BRI3BP. Interacts with MGAT1 and IFITM3.</text>
</comment>
<feature type="region of interest" description="Disordered" evidence="12">
    <location>
        <begin position="1"/>
        <end position="30"/>
    </location>
</feature>
<evidence type="ECO:0000256" key="5">
    <source>
        <dbReference type="ARBA" id="ARBA00022692"/>
    </source>
</evidence>
<comment type="caution">
    <text evidence="14">The sequence shown here is derived from an EMBL/GenBank/DDBJ whole genome shotgun (WGS) entry which is preliminary data.</text>
</comment>
<sequence length="120" mass="13106">MNMDPNNKPPVVPTNISGDHPPPYTPYPQYEDYQQYQTTPIYPQAVGPNYGSTAMPATTTIIMPPKIILVGACPACRIGVLEDDYTCLGLLCAILFFPIGILCCQALKNRRCSNCGAYFG</sequence>
<dbReference type="EMBL" id="JARPUR010000007">
    <property type="protein sequence ID" value="KAK4872929.1"/>
    <property type="molecule type" value="Genomic_DNA"/>
</dbReference>
<evidence type="ECO:0000256" key="1">
    <source>
        <dbReference type="ARBA" id="ARBA00004155"/>
    </source>
</evidence>
<dbReference type="PANTHER" id="PTHR13551">
    <property type="entry name" value="BRAIN PROTEIN I3"/>
    <property type="match status" value="1"/>
</dbReference>
<gene>
    <name evidence="14" type="ORF">RN001_014958</name>
</gene>
<name>A0AAN7PP14_9COLE</name>
<dbReference type="AlphaFoldDB" id="A0AAN7PP14"/>
<evidence type="ECO:0000313" key="14">
    <source>
        <dbReference type="EMBL" id="KAK4872929.1"/>
    </source>
</evidence>
<evidence type="ECO:0000256" key="2">
    <source>
        <dbReference type="ARBA" id="ARBA00004556"/>
    </source>
</evidence>
<feature type="transmembrane region" description="Helical" evidence="13">
    <location>
        <begin position="88"/>
        <end position="107"/>
    </location>
</feature>
<evidence type="ECO:0000256" key="12">
    <source>
        <dbReference type="SAM" id="MobiDB-lite"/>
    </source>
</evidence>
<proteinExistence type="inferred from homology"/>
<dbReference type="Proteomes" id="UP001353858">
    <property type="component" value="Unassembled WGS sequence"/>
</dbReference>
<evidence type="ECO:0000256" key="13">
    <source>
        <dbReference type="SAM" id="Phobius"/>
    </source>
</evidence>
<accession>A0AAN7PP14</accession>
<evidence type="ECO:0000256" key="11">
    <source>
        <dbReference type="ARBA" id="ARBA00046593"/>
    </source>
</evidence>
<dbReference type="Pfam" id="PF10164">
    <property type="entry name" value="BRI3"/>
    <property type="match status" value="1"/>
</dbReference>
<comment type="similarity">
    <text evidence="3">Belongs to the BRI3 family.</text>
</comment>
<evidence type="ECO:0000256" key="4">
    <source>
        <dbReference type="ARBA" id="ARBA00022490"/>
    </source>
</evidence>